<proteinExistence type="inferred from homology"/>
<comment type="similarity">
    <text evidence="1">Belongs to the short-chain dehydrogenases/reductases (SDR) family.</text>
</comment>
<dbReference type="InterPro" id="IPR002347">
    <property type="entry name" value="SDR_fam"/>
</dbReference>
<evidence type="ECO:0000256" key="1">
    <source>
        <dbReference type="ARBA" id="ARBA00006484"/>
    </source>
</evidence>
<dbReference type="CDD" id="cd05233">
    <property type="entry name" value="SDR_c"/>
    <property type="match status" value="1"/>
</dbReference>
<dbReference type="PANTHER" id="PTHR43477:SF1">
    <property type="entry name" value="DIHYDROANTICAPSIN 7-DEHYDROGENASE"/>
    <property type="match status" value="1"/>
</dbReference>
<dbReference type="GO" id="GO:0016491">
    <property type="term" value="F:oxidoreductase activity"/>
    <property type="evidence" value="ECO:0007669"/>
    <property type="project" value="UniProtKB-KW"/>
</dbReference>
<dbReference type="PRINTS" id="PR00081">
    <property type="entry name" value="GDHRDH"/>
</dbReference>
<accession>A0A2C8Z5W3</accession>
<gene>
    <name evidence="3" type="ORF">SAMN06296378_0882</name>
</gene>
<dbReference type="Proteomes" id="UP000219440">
    <property type="component" value="Unassembled WGS sequence"/>
</dbReference>
<evidence type="ECO:0000313" key="3">
    <source>
        <dbReference type="EMBL" id="SOE59108.1"/>
    </source>
</evidence>
<dbReference type="PANTHER" id="PTHR43477">
    <property type="entry name" value="DIHYDROANTICAPSIN 7-DEHYDROGENASE"/>
    <property type="match status" value="1"/>
</dbReference>
<dbReference type="Pfam" id="PF13561">
    <property type="entry name" value="adh_short_C2"/>
    <property type="match status" value="1"/>
</dbReference>
<dbReference type="EMBL" id="OCST01000002">
    <property type="protein sequence ID" value="SOE59108.1"/>
    <property type="molecule type" value="Genomic_DNA"/>
</dbReference>
<dbReference type="Gene3D" id="3.40.50.720">
    <property type="entry name" value="NAD(P)-binding Rossmann-like Domain"/>
    <property type="match status" value="2"/>
</dbReference>
<sequence length="203" mass="21708">MSRMDGPMSESEFSGLVAEVTGGRSGLGLASARELSRRGASTWILDLDPRPRCVPARWAVHRRRMRRGPRSIGGKAIDIVVSSAGQLDIVIANAGIGAQGTIEDNDGAEWRRVFEVRVNAVVPGTADTPWIGRLLSRAADPQAERDALEQRQPLGSLVGPEEVADVVAHLASPRSGSTTGVILPVDGRMNTLRVRPGRTHDHG</sequence>
<evidence type="ECO:0000256" key="2">
    <source>
        <dbReference type="ARBA" id="ARBA00023002"/>
    </source>
</evidence>
<dbReference type="SUPFAM" id="SSF51735">
    <property type="entry name" value="NAD(P)-binding Rossmann-fold domains"/>
    <property type="match status" value="1"/>
</dbReference>
<name>A0A2C8Z5W3_9MICO</name>
<reference evidence="3 4" key="1">
    <citation type="submission" date="2017-09" db="EMBL/GenBank/DDBJ databases">
        <authorList>
            <person name="Ehlers B."/>
            <person name="Leendertz F.H."/>
        </authorList>
    </citation>
    <scope>NUCLEOTIDE SEQUENCE [LARGE SCALE GENOMIC DNA]</scope>
    <source>
        <strain evidence="3 4">CGMCC 1.05381</strain>
    </source>
</reference>
<dbReference type="AlphaFoldDB" id="A0A2C8Z5W3"/>
<dbReference type="InterPro" id="IPR036291">
    <property type="entry name" value="NAD(P)-bd_dom_sf"/>
</dbReference>
<organism evidence="3 4">
    <name type="scientific">Salinibacterium xinjiangense</name>
    <dbReference type="NCBI Taxonomy" id="386302"/>
    <lineage>
        <taxon>Bacteria</taxon>
        <taxon>Bacillati</taxon>
        <taxon>Actinomycetota</taxon>
        <taxon>Actinomycetes</taxon>
        <taxon>Micrococcales</taxon>
        <taxon>Microbacteriaceae</taxon>
        <taxon>Salinibacterium</taxon>
    </lineage>
</organism>
<dbReference type="InterPro" id="IPR051122">
    <property type="entry name" value="SDR_DHRS6-like"/>
</dbReference>
<keyword evidence="2" id="KW-0560">Oxidoreductase</keyword>
<protein>
    <submittedName>
        <fullName evidence="3">Enoyl-(Acyl carrier protein) reductase</fullName>
    </submittedName>
</protein>
<keyword evidence="4" id="KW-1185">Reference proteome</keyword>
<evidence type="ECO:0000313" key="4">
    <source>
        <dbReference type="Proteomes" id="UP000219440"/>
    </source>
</evidence>